<dbReference type="PANTHER" id="PTHR40396:SF1">
    <property type="entry name" value="ATPASE AAA-TYPE CORE DOMAIN-CONTAINING PROTEIN"/>
    <property type="match status" value="1"/>
</dbReference>
<dbReference type="PIRSF" id="PIRSF029347">
    <property type="entry name" value="RecF"/>
    <property type="match status" value="1"/>
</dbReference>
<dbReference type="Gene3D" id="3.40.50.300">
    <property type="entry name" value="P-loop containing nucleotide triphosphate hydrolases"/>
    <property type="match status" value="1"/>
</dbReference>
<gene>
    <name evidence="2" type="ordered locus">Metig_1472</name>
</gene>
<dbReference type="AlphaFoldDB" id="F6BAJ3"/>
<dbReference type="HOGENOM" id="CLU_035814_3_1_2"/>
<dbReference type="STRING" id="880724.Metig_1472"/>
<dbReference type="KEGG" id="mig:Metig_1472"/>
<accession>F6BAJ3</accession>
<name>F6BAJ3_METIK</name>
<dbReference type="OrthoDB" id="25344at2157"/>
<dbReference type="RefSeq" id="WP_013799602.1">
    <property type="nucleotide sequence ID" value="NC_015562.1"/>
</dbReference>
<dbReference type="InterPro" id="IPR041685">
    <property type="entry name" value="AAA_GajA/Old/RecF-like"/>
</dbReference>
<dbReference type="InterPro" id="IPR027417">
    <property type="entry name" value="P-loop_NTPase"/>
</dbReference>
<evidence type="ECO:0000259" key="1">
    <source>
        <dbReference type="Pfam" id="PF13175"/>
    </source>
</evidence>
<dbReference type="PANTHER" id="PTHR40396">
    <property type="entry name" value="ATPASE-LIKE PROTEIN"/>
    <property type="match status" value="1"/>
</dbReference>
<dbReference type="GeneID" id="10644345"/>
<dbReference type="InterPro" id="IPR014555">
    <property type="entry name" value="RecF-like"/>
</dbReference>
<evidence type="ECO:0000313" key="3">
    <source>
        <dbReference type="Proteomes" id="UP000009227"/>
    </source>
</evidence>
<proteinExistence type="predicted"/>
<reference evidence="2 3" key="1">
    <citation type="submission" date="2011-05" db="EMBL/GenBank/DDBJ databases">
        <title>Complete sequence of Methanotorris igneus Kol 5.</title>
        <authorList>
            <consortium name="US DOE Joint Genome Institute"/>
            <person name="Lucas S."/>
            <person name="Han J."/>
            <person name="Lapidus A."/>
            <person name="Cheng J.-F."/>
            <person name="Goodwin L."/>
            <person name="Pitluck S."/>
            <person name="Peters L."/>
            <person name="Mikhailova N."/>
            <person name="Chertkov O."/>
            <person name="Han C."/>
            <person name="Tapia R."/>
            <person name="Land M."/>
            <person name="Hauser L."/>
            <person name="Kyrpides N."/>
            <person name="Ivanova N."/>
            <person name="Pagani I."/>
            <person name="Sieprawska-Lupa M."/>
            <person name="Whitman W."/>
            <person name="Woyke T."/>
        </authorList>
    </citation>
    <scope>NUCLEOTIDE SEQUENCE [LARGE SCALE GENOMIC DNA]</scope>
    <source>
        <strain evidence="3">DSM 5666 / JCM 11834 / Kol 5</strain>
    </source>
</reference>
<keyword evidence="3" id="KW-1185">Reference proteome</keyword>
<feature type="domain" description="Endonuclease GajA/Old nuclease/RecF-like AAA" evidence="1">
    <location>
        <begin position="1"/>
        <end position="364"/>
    </location>
</feature>
<protein>
    <submittedName>
        <fullName evidence="2">SMC domain protein</fullName>
    </submittedName>
</protein>
<dbReference type="EMBL" id="CP002737">
    <property type="protein sequence ID" value="AEF97006.1"/>
    <property type="molecule type" value="Genomic_DNA"/>
</dbReference>
<evidence type="ECO:0000313" key="2">
    <source>
        <dbReference type="EMBL" id="AEF97006.1"/>
    </source>
</evidence>
<dbReference type="SUPFAM" id="SSF52540">
    <property type="entry name" value="P-loop containing nucleoside triphosphate hydrolases"/>
    <property type="match status" value="1"/>
</dbReference>
<organism evidence="3">
    <name type="scientific">Methanotorris igneus (strain DSM 5666 / JCM 11834 / Kol 5)</name>
    <dbReference type="NCBI Taxonomy" id="880724"/>
    <lineage>
        <taxon>Archaea</taxon>
        <taxon>Methanobacteriati</taxon>
        <taxon>Methanobacteriota</taxon>
        <taxon>Methanomada group</taxon>
        <taxon>Methanococci</taxon>
        <taxon>Methanococcales</taxon>
        <taxon>Methanocaldococcaceae</taxon>
        <taxon>Methanotorris</taxon>
    </lineage>
</organism>
<dbReference type="CDD" id="cd00267">
    <property type="entry name" value="ABC_ATPase"/>
    <property type="match status" value="1"/>
</dbReference>
<sequence length="416" mass="47636">MVIKRICVKNFKSFKELDVDLGKFNVLIGPNASGKSNFIQIFKFLRDLSMYGLDNAISMQGGIEYLRNMKIGPSENLSIRVVFDKKFNVPILSEKNQKFSMEVCEVIYDFVMEFKKRGLGFKSVNERLTLKCNFIEENTNKKLGEGKLICSLNKGKLRIKLETPSKLPLKKEDIVFPPSLKLLESKLPNNISILKVSFAILPLIPIIDDLQNAAIYDIDPKLSKKATQITGKFELEEDGSNLSIVLKNLIENKEKKRKLYNLISELLPFVDDLNVEKFEDKSLLFKLREKYFKEQYLPASLISDGTINITALIIAVYFEEKPLTIIEEPERNIHPYLISKVIEMMKDASRKKQIIVTTHNPEMVKYAGLDNILVVSRNKEGFSTISRPLDKKEIKVFLENEIGIEELYVKNILGGI</sequence>
<dbReference type="Proteomes" id="UP000009227">
    <property type="component" value="Chromosome"/>
</dbReference>
<dbReference type="Pfam" id="PF13175">
    <property type="entry name" value="AAA_15"/>
    <property type="match status" value="1"/>
</dbReference>